<reference evidence="1" key="1">
    <citation type="submission" date="2016-07" db="EMBL/GenBank/DDBJ databases">
        <authorList>
            <person name="Bretaudeau A."/>
        </authorList>
    </citation>
    <scope>NUCLEOTIDE SEQUENCE</scope>
    <source>
        <strain evidence="1">Rice</strain>
        <tissue evidence="1">Whole body</tissue>
    </source>
</reference>
<sequence>MISEFENLSLGGNNAASNHGDPFTHAELTPEQQKTLIDIRRRKTELLLEIQNYYKKVKVPILMSLKCHLVHVIVTVPKTGGARDYLQSSAFFRGEVYGARCVCMFACCAARCGGHCWYDAPAQPAPTTTTMIRYPVPASFLILVFVWSRPTVCESVMCLVRQHL</sequence>
<protein>
    <submittedName>
        <fullName evidence="1">SFRICE_016484</fullName>
    </submittedName>
</protein>
<dbReference type="OrthoDB" id="430364at2759"/>
<dbReference type="AlphaFoldDB" id="A0A2H1V5N3"/>
<accession>A0A2H1V5N3</accession>
<name>A0A2H1V5N3_SPOFR</name>
<dbReference type="EMBL" id="ODYU01000807">
    <property type="protein sequence ID" value="SOQ36143.1"/>
    <property type="molecule type" value="Genomic_DNA"/>
</dbReference>
<organism evidence="1">
    <name type="scientific">Spodoptera frugiperda</name>
    <name type="common">Fall armyworm</name>
    <dbReference type="NCBI Taxonomy" id="7108"/>
    <lineage>
        <taxon>Eukaryota</taxon>
        <taxon>Metazoa</taxon>
        <taxon>Ecdysozoa</taxon>
        <taxon>Arthropoda</taxon>
        <taxon>Hexapoda</taxon>
        <taxon>Insecta</taxon>
        <taxon>Pterygota</taxon>
        <taxon>Neoptera</taxon>
        <taxon>Endopterygota</taxon>
        <taxon>Lepidoptera</taxon>
        <taxon>Glossata</taxon>
        <taxon>Ditrysia</taxon>
        <taxon>Noctuoidea</taxon>
        <taxon>Noctuidae</taxon>
        <taxon>Amphipyrinae</taxon>
        <taxon>Spodoptera</taxon>
    </lineage>
</organism>
<gene>
    <name evidence="1" type="ORF">SFRICE_016484</name>
</gene>
<evidence type="ECO:0000313" key="1">
    <source>
        <dbReference type="EMBL" id="SOQ36143.1"/>
    </source>
</evidence>
<proteinExistence type="predicted"/>